<feature type="domain" description="Plastocyanin-like" evidence="11">
    <location>
        <begin position="377"/>
        <end position="485"/>
    </location>
</feature>
<dbReference type="Proteomes" id="UP000799118">
    <property type="component" value="Unassembled WGS sequence"/>
</dbReference>
<dbReference type="InterPro" id="IPR011707">
    <property type="entry name" value="Cu-oxidase-like_N"/>
</dbReference>
<dbReference type="CDD" id="cd13877">
    <property type="entry name" value="CuRO_2_Fet3p_like"/>
    <property type="match status" value="1"/>
</dbReference>
<keyword evidence="7" id="KW-0325">Glycoprotein</keyword>
<evidence type="ECO:0000313" key="14">
    <source>
        <dbReference type="Proteomes" id="UP000799118"/>
    </source>
</evidence>
<dbReference type="InterPro" id="IPR011706">
    <property type="entry name" value="Cu-oxidase_C"/>
</dbReference>
<dbReference type="InterPro" id="IPR002355">
    <property type="entry name" value="Cu_oxidase_Cu_BS"/>
</dbReference>
<feature type="transmembrane region" description="Helical" evidence="8">
    <location>
        <begin position="554"/>
        <end position="573"/>
    </location>
</feature>
<dbReference type="GO" id="GO:0033215">
    <property type="term" value="P:reductive iron assimilation"/>
    <property type="evidence" value="ECO:0007669"/>
    <property type="project" value="TreeGrafter"/>
</dbReference>
<accession>A0A6A4H1A2</accession>
<evidence type="ECO:0000256" key="9">
    <source>
        <dbReference type="SAM" id="SignalP"/>
    </source>
</evidence>
<keyword evidence="8" id="KW-0812">Transmembrane</keyword>
<sequence>MKFATTSILIISAALPVLAGIQEVWWNITYVENVNPDGLYPRRVIGVNGTWPPPPLDVHAANSLQLHVINSLDQPTTLHHHGMLFNSMPWMDGVKGVSECGIPPGGTFDYLVPINSSGQFGTYWVHAHSKGQYVDGLRAPLIIHPVEKTFSYDDEFTVVLSDWYHEEHPELMKRFLSPSNPDGIEPVADSALLYFARNASYLPAKTSNTSSSTVGFNENATLPFEAGKTYRLRLINTSAFAMFYFWIDGHDMKIIEVDGIDVEETPVSAVNLAVAQRYSVLVTARNETSSNWAIHANMDTDMFDYVPDSLNPNITSSVTYNDSTAIQDNGPIAQYTPIDDMTLVPKAPIAAPEATRTILLEGTLDIMDDGTNRGMFNLFPYGPSTFLLNHNEVVDIVLKNGDDGDHPFHLHGHVPMLIERVDPKNVNLVSMANLTNPLRRDTFHIPAEGSVTLRVVADNPGVWFLHCHMEWHLESGLAIQFVEAPFEAQALSGNIPSDMYSNCKKLGIPYSGNAAAHASATDLSGLPLGPYPRKQKKFANWAVFRYLELRSVKYIVRWAFLASPFMVLLVVAYSHGQRSSTSLQDKKV</sequence>
<dbReference type="EMBL" id="ML769612">
    <property type="protein sequence ID" value="KAE9391811.1"/>
    <property type="molecule type" value="Genomic_DNA"/>
</dbReference>
<dbReference type="GO" id="GO:0005507">
    <property type="term" value="F:copper ion binding"/>
    <property type="evidence" value="ECO:0007669"/>
    <property type="project" value="InterPro"/>
</dbReference>
<keyword evidence="6" id="KW-1015">Disulfide bond</keyword>
<dbReference type="InterPro" id="IPR001117">
    <property type="entry name" value="Cu-oxidase_2nd"/>
</dbReference>
<keyword evidence="5" id="KW-0186">Copper</keyword>
<dbReference type="InterPro" id="IPR045087">
    <property type="entry name" value="Cu-oxidase_fam"/>
</dbReference>
<name>A0A6A4H1A2_9AGAR</name>
<dbReference type="PANTHER" id="PTHR11709">
    <property type="entry name" value="MULTI-COPPER OXIDASE"/>
    <property type="match status" value="1"/>
</dbReference>
<evidence type="ECO:0000259" key="10">
    <source>
        <dbReference type="Pfam" id="PF00394"/>
    </source>
</evidence>
<evidence type="ECO:0000313" key="13">
    <source>
        <dbReference type="EMBL" id="KAE9391811.1"/>
    </source>
</evidence>
<evidence type="ECO:0000256" key="3">
    <source>
        <dbReference type="ARBA" id="ARBA00022729"/>
    </source>
</evidence>
<proteinExistence type="inferred from homology"/>
<keyword evidence="2" id="KW-0479">Metal-binding</keyword>
<dbReference type="PROSITE" id="PS00080">
    <property type="entry name" value="MULTICOPPER_OXIDASE2"/>
    <property type="match status" value="1"/>
</dbReference>
<evidence type="ECO:0000256" key="7">
    <source>
        <dbReference type="ARBA" id="ARBA00023180"/>
    </source>
</evidence>
<dbReference type="OrthoDB" id="2121828at2759"/>
<dbReference type="SUPFAM" id="SSF49503">
    <property type="entry name" value="Cupredoxins"/>
    <property type="match status" value="3"/>
</dbReference>
<evidence type="ECO:0000256" key="6">
    <source>
        <dbReference type="ARBA" id="ARBA00023157"/>
    </source>
</evidence>
<evidence type="ECO:0000259" key="11">
    <source>
        <dbReference type="Pfam" id="PF07731"/>
    </source>
</evidence>
<dbReference type="GO" id="GO:0033573">
    <property type="term" value="C:high-affinity iron permease complex"/>
    <property type="evidence" value="ECO:0007669"/>
    <property type="project" value="TreeGrafter"/>
</dbReference>
<keyword evidence="8" id="KW-0472">Membrane</keyword>
<dbReference type="PROSITE" id="PS00079">
    <property type="entry name" value="MULTICOPPER_OXIDASE1"/>
    <property type="match status" value="1"/>
</dbReference>
<dbReference type="Pfam" id="PF07732">
    <property type="entry name" value="Cu-oxidase_3"/>
    <property type="match status" value="1"/>
</dbReference>
<dbReference type="Gene3D" id="2.60.40.420">
    <property type="entry name" value="Cupredoxins - blue copper proteins"/>
    <property type="match status" value="3"/>
</dbReference>
<feature type="domain" description="Plastocyanin-like" evidence="10">
    <location>
        <begin position="155"/>
        <end position="301"/>
    </location>
</feature>
<dbReference type="GO" id="GO:0010106">
    <property type="term" value="P:cellular response to iron ion starvation"/>
    <property type="evidence" value="ECO:0007669"/>
    <property type="project" value="TreeGrafter"/>
</dbReference>
<organism evidence="13 14">
    <name type="scientific">Gymnopus androsaceus JB14</name>
    <dbReference type="NCBI Taxonomy" id="1447944"/>
    <lineage>
        <taxon>Eukaryota</taxon>
        <taxon>Fungi</taxon>
        <taxon>Dikarya</taxon>
        <taxon>Basidiomycota</taxon>
        <taxon>Agaricomycotina</taxon>
        <taxon>Agaricomycetes</taxon>
        <taxon>Agaricomycetidae</taxon>
        <taxon>Agaricales</taxon>
        <taxon>Marasmiineae</taxon>
        <taxon>Omphalotaceae</taxon>
        <taxon>Gymnopus</taxon>
    </lineage>
</organism>
<evidence type="ECO:0000256" key="2">
    <source>
        <dbReference type="ARBA" id="ARBA00022723"/>
    </source>
</evidence>
<dbReference type="GO" id="GO:0004322">
    <property type="term" value="F:ferroxidase activity"/>
    <property type="evidence" value="ECO:0007669"/>
    <property type="project" value="TreeGrafter"/>
</dbReference>
<dbReference type="InterPro" id="IPR008972">
    <property type="entry name" value="Cupredoxin"/>
</dbReference>
<feature type="chain" id="PRO_5025564069" evidence="9">
    <location>
        <begin position="20"/>
        <end position="588"/>
    </location>
</feature>
<reference evidence="13" key="1">
    <citation type="journal article" date="2019" name="Environ. Microbiol.">
        <title>Fungal ecological strategies reflected in gene transcription - a case study of two litter decomposers.</title>
        <authorList>
            <person name="Barbi F."/>
            <person name="Kohler A."/>
            <person name="Barry K."/>
            <person name="Baskaran P."/>
            <person name="Daum C."/>
            <person name="Fauchery L."/>
            <person name="Ihrmark K."/>
            <person name="Kuo A."/>
            <person name="LaButti K."/>
            <person name="Lipzen A."/>
            <person name="Morin E."/>
            <person name="Grigoriev I.V."/>
            <person name="Henrissat B."/>
            <person name="Lindahl B."/>
            <person name="Martin F."/>
        </authorList>
    </citation>
    <scope>NUCLEOTIDE SEQUENCE</scope>
    <source>
        <strain evidence="13">JB14</strain>
    </source>
</reference>
<evidence type="ECO:0000256" key="8">
    <source>
        <dbReference type="SAM" id="Phobius"/>
    </source>
</evidence>
<keyword evidence="3 9" id="KW-0732">Signal</keyword>
<dbReference type="InterPro" id="IPR044130">
    <property type="entry name" value="CuRO_2_Fet3-like"/>
</dbReference>
<gene>
    <name evidence="13" type="ORF">BT96DRAFT_1023870</name>
</gene>
<feature type="domain" description="Plastocyanin-like" evidence="12">
    <location>
        <begin position="32"/>
        <end position="146"/>
    </location>
</feature>
<dbReference type="CDD" id="cd13851">
    <property type="entry name" value="CuRO_1_Fet3p"/>
    <property type="match status" value="1"/>
</dbReference>
<dbReference type="AlphaFoldDB" id="A0A6A4H1A2"/>
<keyword evidence="14" id="KW-1185">Reference proteome</keyword>
<protein>
    <submittedName>
        <fullName evidence="13">Cupredoxin</fullName>
    </submittedName>
</protein>
<feature type="signal peptide" evidence="9">
    <location>
        <begin position="1"/>
        <end position="19"/>
    </location>
</feature>
<comment type="similarity">
    <text evidence="1">Belongs to the multicopper oxidase family.</text>
</comment>
<evidence type="ECO:0000256" key="4">
    <source>
        <dbReference type="ARBA" id="ARBA00023002"/>
    </source>
</evidence>
<evidence type="ECO:0000259" key="12">
    <source>
        <dbReference type="Pfam" id="PF07732"/>
    </source>
</evidence>
<keyword evidence="8" id="KW-1133">Transmembrane helix</keyword>
<dbReference type="PANTHER" id="PTHR11709:SF361">
    <property type="entry name" value="IRON TRANSPORT MULTICOPPER OXIDASE FET3"/>
    <property type="match status" value="1"/>
</dbReference>
<dbReference type="Pfam" id="PF00394">
    <property type="entry name" value="Cu-oxidase"/>
    <property type="match status" value="1"/>
</dbReference>
<keyword evidence="4" id="KW-0560">Oxidoreductase</keyword>
<evidence type="ECO:0000256" key="1">
    <source>
        <dbReference type="ARBA" id="ARBA00010609"/>
    </source>
</evidence>
<evidence type="ECO:0000256" key="5">
    <source>
        <dbReference type="ARBA" id="ARBA00023008"/>
    </source>
</evidence>
<dbReference type="InterPro" id="IPR033138">
    <property type="entry name" value="Cu_oxidase_CS"/>
</dbReference>
<dbReference type="Pfam" id="PF07731">
    <property type="entry name" value="Cu-oxidase_2"/>
    <property type="match status" value="1"/>
</dbReference>